<evidence type="ECO:0008006" key="4">
    <source>
        <dbReference type="Google" id="ProtNLM"/>
    </source>
</evidence>
<reference evidence="2 3" key="1">
    <citation type="submission" date="2012-05" db="EMBL/GenBank/DDBJ databases">
        <title>Recombination and specialization in a pathogen metapopulation.</title>
        <authorList>
            <person name="Gardiner A."/>
            <person name="Kemen E."/>
            <person name="Schultz-Larsen T."/>
            <person name="MacLean D."/>
            <person name="Van Oosterhout C."/>
            <person name="Jones J.D.G."/>
        </authorList>
    </citation>
    <scope>NUCLEOTIDE SEQUENCE [LARGE SCALE GENOMIC DNA]</scope>
    <source>
        <strain evidence="2 3">Ac Nc2</strain>
    </source>
</reference>
<protein>
    <recommendedName>
        <fullName evidence="4">Secreted protein</fullName>
    </recommendedName>
</protein>
<accession>A0A024FWG3</accession>
<keyword evidence="1" id="KW-0732">Signal</keyword>
<feature type="chain" id="PRO_5001531889" description="Secreted protein" evidence="1">
    <location>
        <begin position="18"/>
        <end position="216"/>
    </location>
</feature>
<comment type="caution">
    <text evidence="2">The sequence shown here is derived from an EMBL/GenBank/DDBJ whole genome shotgun (WGS) entry which is preliminary data.</text>
</comment>
<evidence type="ECO:0000313" key="3">
    <source>
        <dbReference type="Proteomes" id="UP000053237"/>
    </source>
</evidence>
<gene>
    <name evidence="2" type="ORF">BN9_126790</name>
</gene>
<feature type="signal peptide" evidence="1">
    <location>
        <begin position="1"/>
        <end position="17"/>
    </location>
</feature>
<sequence length="216" mass="24580">MFRSFTFLASAFSLSSSFISIKAIGLQRMPFSSHSIRFRRCTQLDHPVSIEKMSIVAESILRADSEVAFSVSKCAIARSFDGPTTVTNHLIPCFLRIQLIGTSTRTLSNAHMSLVSLWRNIFCIESMSSTLVRVDYLLEMLDSCALLVTTDDMIALYSAIRSFRKTRPIIEAFIHVKHRSLYQLTLRCDRHCRMPIELYAHRIGCESHQIDIPLTI</sequence>
<keyword evidence="3" id="KW-1185">Reference proteome</keyword>
<dbReference type="InParanoid" id="A0A024FWG3"/>
<organism evidence="2 3">
    <name type="scientific">Albugo candida</name>
    <dbReference type="NCBI Taxonomy" id="65357"/>
    <lineage>
        <taxon>Eukaryota</taxon>
        <taxon>Sar</taxon>
        <taxon>Stramenopiles</taxon>
        <taxon>Oomycota</taxon>
        <taxon>Peronosporomycetes</taxon>
        <taxon>Albuginales</taxon>
        <taxon>Albuginaceae</taxon>
        <taxon>Albugo</taxon>
    </lineage>
</organism>
<evidence type="ECO:0000313" key="2">
    <source>
        <dbReference type="EMBL" id="CCI11272.1"/>
    </source>
</evidence>
<dbReference type="Proteomes" id="UP000053237">
    <property type="component" value="Unassembled WGS sequence"/>
</dbReference>
<dbReference type="EMBL" id="CAIX01000900">
    <property type="protein sequence ID" value="CCI11272.1"/>
    <property type="molecule type" value="Genomic_DNA"/>
</dbReference>
<evidence type="ECO:0000256" key="1">
    <source>
        <dbReference type="SAM" id="SignalP"/>
    </source>
</evidence>
<dbReference type="AlphaFoldDB" id="A0A024FWG3"/>
<proteinExistence type="predicted"/>
<name>A0A024FWG3_9STRA</name>